<dbReference type="InterPro" id="IPR004703">
    <property type="entry name" value="PTS_sugar-sp_permease"/>
</dbReference>
<dbReference type="RefSeq" id="WP_180136359.1">
    <property type="nucleotide sequence ID" value="NZ_JABMKT010000043.1"/>
</dbReference>
<feature type="domain" description="PTS EIIC type-2" evidence="10">
    <location>
        <begin position="5"/>
        <end position="436"/>
    </location>
</feature>
<accession>A0A7Z0PH23</accession>
<keyword evidence="4" id="KW-0762">Sugar transport</keyword>
<dbReference type="AlphaFoldDB" id="A0A7Z0PH23"/>
<keyword evidence="6 9" id="KW-0812">Transmembrane</keyword>
<dbReference type="PANTHER" id="PTHR37324">
    <property type="entry name" value="PTS SYSTEM GALACTITOL-SPECIFIC EIIC COMPONENT"/>
    <property type="match status" value="1"/>
</dbReference>
<evidence type="ECO:0000256" key="2">
    <source>
        <dbReference type="ARBA" id="ARBA00022448"/>
    </source>
</evidence>
<organism evidence="11 12">
    <name type="scientific">Streptobacillus felis</name>
    <dbReference type="NCBI Taxonomy" id="1384509"/>
    <lineage>
        <taxon>Bacteria</taxon>
        <taxon>Fusobacteriati</taxon>
        <taxon>Fusobacteriota</taxon>
        <taxon>Fusobacteriia</taxon>
        <taxon>Fusobacteriales</taxon>
        <taxon>Leptotrichiaceae</taxon>
        <taxon>Streptobacillus</taxon>
    </lineage>
</organism>
<keyword evidence="8 9" id="KW-0472">Membrane</keyword>
<comment type="caution">
    <text evidence="11">The sequence shown here is derived from an EMBL/GenBank/DDBJ whole genome shotgun (WGS) entry which is preliminary data.</text>
</comment>
<keyword evidence="12" id="KW-1185">Reference proteome</keyword>
<feature type="transmembrane region" description="Helical" evidence="9">
    <location>
        <begin position="415"/>
        <end position="434"/>
    </location>
</feature>
<dbReference type="InterPro" id="IPR013014">
    <property type="entry name" value="PTS_EIIC_2"/>
</dbReference>
<keyword evidence="7 9" id="KW-1133">Transmembrane helix</keyword>
<feature type="transmembrane region" description="Helical" evidence="9">
    <location>
        <begin position="304"/>
        <end position="323"/>
    </location>
</feature>
<dbReference type="Proteomes" id="UP000526184">
    <property type="component" value="Unassembled WGS sequence"/>
</dbReference>
<evidence type="ECO:0000256" key="6">
    <source>
        <dbReference type="ARBA" id="ARBA00022692"/>
    </source>
</evidence>
<evidence type="ECO:0000313" key="12">
    <source>
        <dbReference type="Proteomes" id="UP000526184"/>
    </source>
</evidence>
<keyword evidence="2" id="KW-0813">Transport</keyword>
<protein>
    <submittedName>
        <fullName evidence="11">PTS galactitol transporter subunit IIC</fullName>
    </submittedName>
</protein>
<dbReference type="PROSITE" id="PS51104">
    <property type="entry name" value="PTS_EIIC_TYPE_2"/>
    <property type="match status" value="1"/>
</dbReference>
<proteinExistence type="predicted"/>
<evidence type="ECO:0000256" key="9">
    <source>
        <dbReference type="SAM" id="Phobius"/>
    </source>
</evidence>
<feature type="transmembrane region" description="Helical" evidence="9">
    <location>
        <begin position="129"/>
        <end position="155"/>
    </location>
</feature>
<sequence length="442" mass="49141">MSEIIQYILGISPSILLPIVIIIMSLFMKMKVKDALISGVTLAIAFTSISLVIGFMFDTISPVALRFVEYTNIKLDVIDLGFSHMVTISFAWPFALIMFPLQIGINLIMIHFDQTNILNVDIFNIWTKVFTAAIVSVISGSVIFGFIAAIIQILIELKVAEKIRPRIDDITGMESTTTTHVAILQCLIMYPINKFLDMIPFIKNTELDIEHLKNKIGVFGEDSVMGFIIGMILSIFSGYSILESIEISVKLAATLVLLPIIAGMFVKALNPVSEVAKTFMESRYKHKDIVIGLDWPILGSAGELWIVSVLLIPITLILALIFSKLGFSSILPLPGIVNPMIVVPALIVANRNLLKMLILGTIITPIYLMVSTSIAPSITELSKSIGGIGNNGQLISYYAFESPYFRWAMIKFFEFKVYGIIAFVIAISLFLYFYKTFDHNQK</sequence>
<dbReference type="GO" id="GO:0015577">
    <property type="term" value="F:galactitol transmembrane transporter activity"/>
    <property type="evidence" value="ECO:0007669"/>
    <property type="project" value="InterPro"/>
</dbReference>
<dbReference type="InterPro" id="IPR013853">
    <property type="entry name" value="EIIC-GAT"/>
</dbReference>
<feature type="transmembrane region" description="Helical" evidence="9">
    <location>
        <begin position="249"/>
        <end position="269"/>
    </location>
</feature>
<evidence type="ECO:0000259" key="10">
    <source>
        <dbReference type="PROSITE" id="PS51104"/>
    </source>
</evidence>
<evidence type="ECO:0000256" key="3">
    <source>
        <dbReference type="ARBA" id="ARBA00022475"/>
    </source>
</evidence>
<feature type="transmembrane region" description="Helical" evidence="9">
    <location>
        <begin position="6"/>
        <end position="28"/>
    </location>
</feature>
<dbReference type="PANTHER" id="PTHR37324:SF2">
    <property type="entry name" value="PTS SYSTEM GALACTITOL-SPECIFIC EIIC COMPONENT"/>
    <property type="match status" value="1"/>
</dbReference>
<feature type="transmembrane region" description="Helical" evidence="9">
    <location>
        <begin position="356"/>
        <end position="375"/>
    </location>
</feature>
<evidence type="ECO:0000256" key="4">
    <source>
        <dbReference type="ARBA" id="ARBA00022597"/>
    </source>
</evidence>
<feature type="transmembrane region" description="Helical" evidence="9">
    <location>
        <begin position="330"/>
        <end position="350"/>
    </location>
</feature>
<evidence type="ECO:0000256" key="7">
    <source>
        <dbReference type="ARBA" id="ARBA00022989"/>
    </source>
</evidence>
<name>A0A7Z0PH23_9FUSO</name>
<gene>
    <name evidence="11" type="ORF">HP397_06310</name>
</gene>
<dbReference type="GO" id="GO:0009401">
    <property type="term" value="P:phosphoenolpyruvate-dependent sugar phosphotransferase system"/>
    <property type="evidence" value="ECO:0007669"/>
    <property type="project" value="UniProtKB-KW"/>
</dbReference>
<feature type="transmembrane region" description="Helical" evidence="9">
    <location>
        <begin position="224"/>
        <end position="242"/>
    </location>
</feature>
<evidence type="ECO:0000313" key="11">
    <source>
        <dbReference type="EMBL" id="NYV28412.1"/>
    </source>
</evidence>
<reference evidence="11 12" key="1">
    <citation type="submission" date="2020-05" db="EMBL/GenBank/DDBJ databases">
        <title>Streptobacillus felis strain LHL191014123.</title>
        <authorList>
            <person name="Fawzy A."/>
            <person name="Rau J."/>
            <person name="Risse K."/>
            <person name="Schauerte N."/>
            <person name="Geiger C."/>
            <person name="Blom J."/>
            <person name="Imirzalioglu C."/>
            <person name="Falgenhauer J."/>
            <person name="Bach A."/>
            <person name="Herden C."/>
            <person name="Eisenberg T."/>
        </authorList>
    </citation>
    <scope>NUCLEOTIDE SEQUENCE [LARGE SCALE GENOMIC DNA]</scope>
    <source>
        <strain evidence="11 12">LHL191014123</strain>
    </source>
</reference>
<dbReference type="Pfam" id="PF03611">
    <property type="entry name" value="EIIC-GAT"/>
    <property type="match status" value="1"/>
</dbReference>
<comment type="subcellular location">
    <subcellularLocation>
        <location evidence="1">Cell membrane</location>
        <topology evidence="1">Multi-pass membrane protein</topology>
    </subcellularLocation>
</comment>
<feature type="transmembrane region" description="Helical" evidence="9">
    <location>
        <begin position="35"/>
        <end position="57"/>
    </location>
</feature>
<evidence type="ECO:0000256" key="5">
    <source>
        <dbReference type="ARBA" id="ARBA00022683"/>
    </source>
</evidence>
<keyword evidence="5" id="KW-0598">Phosphotransferase system</keyword>
<keyword evidence="3" id="KW-1003">Cell membrane</keyword>
<dbReference type="PIRSF" id="PIRSF006304">
    <property type="entry name" value="GatC"/>
    <property type="match status" value="1"/>
</dbReference>
<feature type="transmembrane region" description="Helical" evidence="9">
    <location>
        <begin position="90"/>
        <end position="109"/>
    </location>
</feature>
<dbReference type="GO" id="GO:0005886">
    <property type="term" value="C:plasma membrane"/>
    <property type="evidence" value="ECO:0007669"/>
    <property type="project" value="UniProtKB-SubCell"/>
</dbReference>
<dbReference type="EMBL" id="JABMKT010000043">
    <property type="protein sequence ID" value="NYV28412.1"/>
    <property type="molecule type" value="Genomic_DNA"/>
</dbReference>
<evidence type="ECO:0000256" key="1">
    <source>
        <dbReference type="ARBA" id="ARBA00004651"/>
    </source>
</evidence>
<evidence type="ECO:0000256" key="8">
    <source>
        <dbReference type="ARBA" id="ARBA00023136"/>
    </source>
</evidence>